<evidence type="ECO:0000313" key="2">
    <source>
        <dbReference type="Proteomes" id="UP000015351"/>
    </source>
</evidence>
<evidence type="ECO:0000313" key="1">
    <source>
        <dbReference type="EMBL" id="EPX77682.1"/>
    </source>
</evidence>
<dbReference type="EMBL" id="AONI01000015">
    <property type="protein sequence ID" value="EPX77682.1"/>
    <property type="molecule type" value="Genomic_DNA"/>
</dbReference>
<dbReference type="AlphaFoldDB" id="S9QCM2"/>
<keyword evidence="2" id="KW-1185">Reference proteome</keyword>
<proteinExistence type="predicted"/>
<gene>
    <name evidence="1" type="ORF">thalar_03407</name>
</gene>
<organism evidence="1 2">
    <name type="scientific">Litoreibacter arenae DSM 19593</name>
    <dbReference type="NCBI Taxonomy" id="1123360"/>
    <lineage>
        <taxon>Bacteria</taxon>
        <taxon>Pseudomonadati</taxon>
        <taxon>Pseudomonadota</taxon>
        <taxon>Alphaproteobacteria</taxon>
        <taxon>Rhodobacterales</taxon>
        <taxon>Roseobacteraceae</taxon>
        <taxon>Litoreibacter</taxon>
    </lineage>
</organism>
<comment type="caution">
    <text evidence="1">The sequence shown here is derived from an EMBL/GenBank/DDBJ whole genome shotgun (WGS) entry which is preliminary data.</text>
</comment>
<accession>S9QCM2</accession>
<protein>
    <submittedName>
        <fullName evidence="1">Uncharacterized protein</fullName>
    </submittedName>
</protein>
<sequence length="39" mass="4492">MMMQPTMRTGVKRGVRVSSIARPSANFRFASIQEYCDIR</sequence>
<name>S9QCM2_9RHOB</name>
<dbReference type="HOGENOM" id="CLU_3312280_0_0_5"/>
<reference evidence="2" key="1">
    <citation type="journal article" date="2013" name="Stand. Genomic Sci.">
        <title>Genome sequence of the Litoreibacter arenae type strain (DSM 19593(T)), a member of the Roseobacter clade isolated from sea sand.</title>
        <authorList>
            <person name="Riedel T."/>
            <person name="Fiebig A."/>
            <person name="Petersen J."/>
            <person name="Gronow S."/>
            <person name="Kyrpides N.C."/>
            <person name="Goker M."/>
            <person name="Klenk H.P."/>
        </authorList>
    </citation>
    <scope>NUCLEOTIDE SEQUENCE [LARGE SCALE GENOMIC DNA]</scope>
    <source>
        <strain evidence="2">DSM 19593</strain>
    </source>
</reference>
<dbReference type="Proteomes" id="UP000015351">
    <property type="component" value="Unassembled WGS sequence"/>
</dbReference>